<keyword evidence="1" id="KW-0732">Signal</keyword>
<gene>
    <name evidence="3" type="ORF">V7S43_016931</name>
</gene>
<protein>
    <recommendedName>
        <fullName evidence="2">DUF676 domain-containing protein</fullName>
    </recommendedName>
</protein>
<evidence type="ECO:0000256" key="1">
    <source>
        <dbReference type="SAM" id="SignalP"/>
    </source>
</evidence>
<dbReference type="PANTHER" id="PTHR22538:SF1">
    <property type="entry name" value="VWFD DOMAIN-CONTAINING PROTEIN"/>
    <property type="match status" value="1"/>
</dbReference>
<sequence>MAAPLACFLALVWLVLHVATAETSPVWPVLQLQFSVKRSSMGIFGRSNFSMMATPVASDDATQVLYDVFATFTHAATVYNYTVVNGKASLSSSGGALESATKCLKAESEVLPPVNSIVAALNQATAILSIPRDFQCSSDNLFKISVNSIDFAVCATGTSGFTMHSSDLDVQVVYSWDYPGILSNTAVQECAAITQPTRITPIGHSLLTGTPLDHGKSRKLAAAFDFSWGDSSCKCKSTPRPCIFIHGLGIKTELSKNQDSFEDYWGDDLPKHAPCCSSMKFAVLNTETSAWTDEKLQQKVCDRILTVGKTKSKSKISDTIIVAHSMGNLIFAGAIATGKCRLDTKTSTWVGLSGPMGGSMASDYFQSACEDQAMAVVQQYVDIIGMCPIRGAVRSMANESGNYSSVVLNKAYVAAQKVYQKNVDAVMCSGNGSGLVSLYQVKFWLMHRLVPFKSKENDGMVEFDSCSGGLLASKFGNTWQSRFYKSELNHYDTTFRAGDGLFNKAKMPLKWFECLL</sequence>
<dbReference type="InterPro" id="IPR007751">
    <property type="entry name" value="DUF676_lipase-like"/>
</dbReference>
<proteinExistence type="predicted"/>
<dbReference type="EMBL" id="JBIMZQ010000057">
    <property type="protein sequence ID" value="KAL3658088.1"/>
    <property type="molecule type" value="Genomic_DNA"/>
</dbReference>
<dbReference type="Gene3D" id="3.40.50.1820">
    <property type="entry name" value="alpha/beta hydrolase"/>
    <property type="match status" value="1"/>
</dbReference>
<evidence type="ECO:0000313" key="3">
    <source>
        <dbReference type="EMBL" id="KAL3658088.1"/>
    </source>
</evidence>
<feature type="signal peptide" evidence="1">
    <location>
        <begin position="1"/>
        <end position="21"/>
    </location>
</feature>
<dbReference type="PANTHER" id="PTHR22538">
    <property type="entry name" value="CILIA- AND FLAGELLA-ASSOCIATED PROTEIN 74"/>
    <property type="match status" value="1"/>
</dbReference>
<dbReference type="AlphaFoldDB" id="A0ABD3EUF8"/>
<organism evidence="3 4">
    <name type="scientific">Phytophthora oleae</name>
    <dbReference type="NCBI Taxonomy" id="2107226"/>
    <lineage>
        <taxon>Eukaryota</taxon>
        <taxon>Sar</taxon>
        <taxon>Stramenopiles</taxon>
        <taxon>Oomycota</taxon>
        <taxon>Peronosporomycetes</taxon>
        <taxon>Peronosporales</taxon>
        <taxon>Peronosporaceae</taxon>
        <taxon>Phytophthora</taxon>
    </lineage>
</organism>
<evidence type="ECO:0000259" key="2">
    <source>
        <dbReference type="Pfam" id="PF05057"/>
    </source>
</evidence>
<dbReference type="InterPro" id="IPR029058">
    <property type="entry name" value="AB_hydrolase_fold"/>
</dbReference>
<evidence type="ECO:0000313" key="4">
    <source>
        <dbReference type="Proteomes" id="UP001632037"/>
    </source>
</evidence>
<feature type="domain" description="DUF676" evidence="2">
    <location>
        <begin position="242"/>
        <end position="365"/>
    </location>
</feature>
<dbReference type="Proteomes" id="UP001632037">
    <property type="component" value="Unassembled WGS sequence"/>
</dbReference>
<keyword evidence="4" id="KW-1185">Reference proteome</keyword>
<accession>A0ABD3EUF8</accession>
<dbReference type="SUPFAM" id="SSF53474">
    <property type="entry name" value="alpha/beta-Hydrolases"/>
    <property type="match status" value="1"/>
</dbReference>
<feature type="chain" id="PRO_5044842247" description="DUF676 domain-containing protein" evidence="1">
    <location>
        <begin position="22"/>
        <end position="516"/>
    </location>
</feature>
<dbReference type="Pfam" id="PF05057">
    <property type="entry name" value="DUF676"/>
    <property type="match status" value="1"/>
</dbReference>
<reference evidence="3 4" key="1">
    <citation type="submission" date="2024-09" db="EMBL/GenBank/DDBJ databases">
        <title>Genome sequencing and assembly of Phytophthora oleae, isolate VK10A, causative agent of rot of olive drupes.</title>
        <authorList>
            <person name="Conti Taguali S."/>
            <person name="Riolo M."/>
            <person name="La Spada F."/>
            <person name="Cacciola S.O."/>
            <person name="Dionisio G."/>
        </authorList>
    </citation>
    <scope>NUCLEOTIDE SEQUENCE [LARGE SCALE GENOMIC DNA]</scope>
    <source>
        <strain evidence="3 4">VK10A</strain>
    </source>
</reference>
<name>A0ABD3EUF8_9STRA</name>
<comment type="caution">
    <text evidence="3">The sequence shown here is derived from an EMBL/GenBank/DDBJ whole genome shotgun (WGS) entry which is preliminary data.</text>
</comment>